<evidence type="ECO:0000256" key="7">
    <source>
        <dbReference type="ARBA" id="ARBA00022917"/>
    </source>
</evidence>
<dbReference type="InterPro" id="IPR004154">
    <property type="entry name" value="Anticodon-bd"/>
</dbReference>
<evidence type="ECO:0000256" key="11">
    <source>
        <dbReference type="PIRSR" id="PIRSR001549-1"/>
    </source>
</evidence>
<dbReference type="Pfam" id="PF03129">
    <property type="entry name" value="HGTP_anticodon"/>
    <property type="match status" value="1"/>
</dbReference>
<keyword evidence="7 10" id="KW-0648">Protein biosynthesis</keyword>
<comment type="catalytic activity">
    <reaction evidence="9 10">
        <text>tRNA(His) + L-histidine + ATP = L-histidyl-tRNA(His) + AMP + diphosphate + H(+)</text>
        <dbReference type="Rhea" id="RHEA:17313"/>
        <dbReference type="Rhea" id="RHEA-COMP:9665"/>
        <dbReference type="Rhea" id="RHEA-COMP:9689"/>
        <dbReference type="ChEBI" id="CHEBI:15378"/>
        <dbReference type="ChEBI" id="CHEBI:30616"/>
        <dbReference type="ChEBI" id="CHEBI:33019"/>
        <dbReference type="ChEBI" id="CHEBI:57595"/>
        <dbReference type="ChEBI" id="CHEBI:78442"/>
        <dbReference type="ChEBI" id="CHEBI:78527"/>
        <dbReference type="ChEBI" id="CHEBI:456215"/>
        <dbReference type="EC" id="6.1.1.21"/>
    </reaction>
</comment>
<dbReference type="SUPFAM" id="SSF55681">
    <property type="entry name" value="Class II aaRS and biotin synthetases"/>
    <property type="match status" value="1"/>
</dbReference>
<feature type="binding site" evidence="11">
    <location>
        <begin position="84"/>
        <end position="86"/>
    </location>
    <ligand>
        <name>L-histidine</name>
        <dbReference type="ChEBI" id="CHEBI:57595"/>
    </ligand>
</feature>
<keyword evidence="6 10" id="KW-0067">ATP-binding</keyword>
<dbReference type="GO" id="GO:0004821">
    <property type="term" value="F:histidine-tRNA ligase activity"/>
    <property type="evidence" value="ECO:0007669"/>
    <property type="project" value="UniProtKB-UniRule"/>
</dbReference>
<dbReference type="NCBIfam" id="TIGR00442">
    <property type="entry name" value="hisS"/>
    <property type="match status" value="1"/>
</dbReference>
<dbReference type="PROSITE" id="PS50862">
    <property type="entry name" value="AA_TRNA_LIGASE_II"/>
    <property type="match status" value="1"/>
</dbReference>
<comment type="subcellular location">
    <subcellularLocation>
        <location evidence="10">Cytoplasm</location>
    </subcellularLocation>
</comment>
<dbReference type="InterPro" id="IPR004516">
    <property type="entry name" value="HisRS/HisZ"/>
</dbReference>
<dbReference type="HAMAP" id="MF_00127">
    <property type="entry name" value="His_tRNA_synth"/>
    <property type="match status" value="1"/>
</dbReference>
<reference evidence="13 14" key="1">
    <citation type="submission" date="2014-09" db="EMBL/GenBank/DDBJ databases">
        <authorList>
            <person name="Loux Valentin"/>
            <person name="Dugat Thibaut"/>
        </authorList>
    </citation>
    <scope>NUCLEOTIDE SEQUENCE [LARGE SCALE GENOMIC DNA]</scope>
    <source>
        <strain evidence="13 14">BOV-10_179</strain>
    </source>
</reference>
<gene>
    <name evidence="10 13" type="primary">hisS</name>
    <name evidence="13" type="ORF">ANAPHAGO_00056</name>
</gene>
<dbReference type="Pfam" id="PF13393">
    <property type="entry name" value="tRNA-synt_His"/>
    <property type="match status" value="1"/>
</dbReference>
<dbReference type="GO" id="GO:0006427">
    <property type="term" value="P:histidyl-tRNA aminoacylation"/>
    <property type="evidence" value="ECO:0007669"/>
    <property type="project" value="UniProtKB-UniRule"/>
</dbReference>
<accession>A0A098GJ93</accession>
<feature type="binding site" evidence="11">
    <location>
        <position position="130"/>
    </location>
    <ligand>
        <name>L-histidine</name>
        <dbReference type="ChEBI" id="CHEBI:57595"/>
    </ligand>
</feature>
<dbReference type="EMBL" id="CCXQ01000059">
    <property type="protein sequence ID" value="CEH11075.1"/>
    <property type="molecule type" value="Genomic_DNA"/>
</dbReference>
<dbReference type="RefSeq" id="WP_060757725.1">
    <property type="nucleotide sequence ID" value="NZ_CCXQ01000059.1"/>
</dbReference>
<dbReference type="PANTHER" id="PTHR43707:SF1">
    <property type="entry name" value="HISTIDINE--TRNA LIGASE, MITOCHONDRIAL-RELATED"/>
    <property type="match status" value="1"/>
</dbReference>
<evidence type="ECO:0000256" key="10">
    <source>
        <dbReference type="HAMAP-Rule" id="MF_00127"/>
    </source>
</evidence>
<keyword evidence="5 10" id="KW-0547">Nucleotide-binding</keyword>
<feature type="binding site" evidence="11">
    <location>
        <position position="258"/>
    </location>
    <ligand>
        <name>L-histidine</name>
        <dbReference type="ChEBI" id="CHEBI:57595"/>
    </ligand>
</feature>
<dbReference type="GO" id="GO:0005524">
    <property type="term" value="F:ATP binding"/>
    <property type="evidence" value="ECO:0007669"/>
    <property type="project" value="UniProtKB-UniRule"/>
</dbReference>
<evidence type="ECO:0000256" key="6">
    <source>
        <dbReference type="ARBA" id="ARBA00022840"/>
    </source>
</evidence>
<dbReference type="Gene3D" id="3.40.50.800">
    <property type="entry name" value="Anticodon-binding domain"/>
    <property type="match status" value="1"/>
</dbReference>
<keyword evidence="4 10" id="KW-0436">Ligase</keyword>
<evidence type="ECO:0000313" key="13">
    <source>
        <dbReference type="EMBL" id="CEH11075.1"/>
    </source>
</evidence>
<dbReference type="InterPro" id="IPR036621">
    <property type="entry name" value="Anticodon-bd_dom_sf"/>
</dbReference>
<name>A0A098GJ93_ANAPH</name>
<dbReference type="Proteomes" id="UP000055047">
    <property type="component" value="Unassembled WGS sequence"/>
</dbReference>
<evidence type="ECO:0000256" key="2">
    <source>
        <dbReference type="ARBA" id="ARBA00011738"/>
    </source>
</evidence>
<evidence type="ECO:0000256" key="1">
    <source>
        <dbReference type="ARBA" id="ARBA00008226"/>
    </source>
</evidence>
<dbReference type="PIRSF" id="PIRSF001549">
    <property type="entry name" value="His-tRNA_synth"/>
    <property type="match status" value="1"/>
</dbReference>
<dbReference type="GO" id="GO:0005737">
    <property type="term" value="C:cytoplasm"/>
    <property type="evidence" value="ECO:0007669"/>
    <property type="project" value="UniProtKB-SubCell"/>
</dbReference>
<dbReference type="AlphaFoldDB" id="A0A098GJ93"/>
<evidence type="ECO:0000256" key="5">
    <source>
        <dbReference type="ARBA" id="ARBA00022741"/>
    </source>
</evidence>
<organism evidence="13 14">
    <name type="scientific">Anaplasma phagocytophilum</name>
    <name type="common">Ehrlichia phagocytophila</name>
    <dbReference type="NCBI Taxonomy" id="948"/>
    <lineage>
        <taxon>Bacteria</taxon>
        <taxon>Pseudomonadati</taxon>
        <taxon>Pseudomonadota</taxon>
        <taxon>Alphaproteobacteria</taxon>
        <taxon>Rickettsiales</taxon>
        <taxon>Anaplasmataceae</taxon>
        <taxon>Anaplasma</taxon>
        <taxon>phagocytophilum group</taxon>
    </lineage>
</organism>
<evidence type="ECO:0000256" key="3">
    <source>
        <dbReference type="ARBA" id="ARBA00022490"/>
    </source>
</evidence>
<keyword evidence="8 10" id="KW-0030">Aminoacyl-tRNA synthetase</keyword>
<feature type="binding site" evidence="11">
    <location>
        <position position="112"/>
    </location>
    <ligand>
        <name>L-histidine</name>
        <dbReference type="ChEBI" id="CHEBI:57595"/>
    </ligand>
</feature>
<feature type="domain" description="Aminoacyl-transfer RNA synthetases class-II family profile" evidence="12">
    <location>
        <begin position="35"/>
        <end position="329"/>
    </location>
</feature>
<evidence type="ECO:0000256" key="4">
    <source>
        <dbReference type="ARBA" id="ARBA00022598"/>
    </source>
</evidence>
<comment type="similarity">
    <text evidence="1 10">Belongs to the class-II aminoacyl-tRNA synthetase family.</text>
</comment>
<dbReference type="CDD" id="cd00773">
    <property type="entry name" value="HisRS-like_core"/>
    <property type="match status" value="1"/>
</dbReference>
<feature type="binding site" evidence="11">
    <location>
        <position position="126"/>
    </location>
    <ligand>
        <name>L-histidine</name>
        <dbReference type="ChEBI" id="CHEBI:57595"/>
    </ligand>
</feature>
<dbReference type="InterPro" id="IPR015807">
    <property type="entry name" value="His-tRNA-ligase"/>
</dbReference>
<protein>
    <recommendedName>
        <fullName evidence="10">Histidine--tRNA ligase</fullName>
        <ecNumber evidence="10">6.1.1.21</ecNumber>
    </recommendedName>
    <alternativeName>
        <fullName evidence="10">Histidyl-tRNA synthetase</fullName>
        <shortName evidence="10">HisRS</shortName>
    </alternativeName>
</protein>
<feature type="binding site" evidence="11">
    <location>
        <begin position="262"/>
        <end position="263"/>
    </location>
    <ligand>
        <name>L-histidine</name>
        <dbReference type="ChEBI" id="CHEBI:57595"/>
    </ligand>
</feature>
<dbReference type="Gene3D" id="3.30.930.10">
    <property type="entry name" value="Bira Bifunctional Protein, Domain 2"/>
    <property type="match status" value="1"/>
</dbReference>
<evidence type="ECO:0000259" key="12">
    <source>
        <dbReference type="PROSITE" id="PS50862"/>
    </source>
</evidence>
<dbReference type="SUPFAM" id="SSF52954">
    <property type="entry name" value="Class II aaRS ABD-related"/>
    <property type="match status" value="1"/>
</dbReference>
<evidence type="ECO:0000256" key="9">
    <source>
        <dbReference type="ARBA" id="ARBA00047639"/>
    </source>
</evidence>
<dbReference type="InterPro" id="IPR045864">
    <property type="entry name" value="aa-tRNA-synth_II/BPL/LPL"/>
</dbReference>
<dbReference type="EC" id="6.1.1.21" evidence="10"/>
<keyword evidence="3 10" id="KW-0963">Cytoplasm</keyword>
<comment type="subunit">
    <text evidence="2 10">Homodimer.</text>
</comment>
<dbReference type="InterPro" id="IPR006195">
    <property type="entry name" value="aa-tRNA-synth_II"/>
</dbReference>
<proteinExistence type="inferred from homology"/>
<evidence type="ECO:0000313" key="14">
    <source>
        <dbReference type="Proteomes" id="UP000055047"/>
    </source>
</evidence>
<sequence length="420" mass="47150">MKVGGFQPVRGTKDLLSEEYYKLFHIQNVAQEIGERFGFMPVQTPIFEFQEVFCKTLGDSTDVIGKEMYTFADRGGDVLALRPEFTAAIVRLLLSEKMQLPARLFTAGPVFRYERPQKCRQRQFHQINYECFGAGGSQADAEIISLAYCVLEVFGLHCDVTLEINSLGSSECMNAYRAGLLSFFEKYRSELSEDSRRRLQTNPLRILDSKDATDKEILSTAPSIEDFYDAETRASFEGLKDHLTNLGIPYAVNRRLVRGLDYYTGTVFEYKTSSLGAQDAIIAGGRYDNLVATMGGENVPAIGFAGGVERLAALMSYSRTRKFCVFILPICEEVVSHAMRIAYEIRRTLSGVQVICDTVTRLKTGIKRADRQKADIALILGDEEVNRNAVSCKDMLTGKQEEISISNITEYLKAMMAERQ</sequence>
<evidence type="ECO:0000256" key="8">
    <source>
        <dbReference type="ARBA" id="ARBA00023146"/>
    </source>
</evidence>
<dbReference type="PANTHER" id="PTHR43707">
    <property type="entry name" value="HISTIDYL-TRNA SYNTHETASE"/>
    <property type="match status" value="1"/>
</dbReference>
<dbReference type="InterPro" id="IPR041715">
    <property type="entry name" value="HisRS-like_core"/>
</dbReference>